<keyword evidence="2" id="KW-0489">Methyltransferase</keyword>
<sequence length="279" mass="29783">MAGIVNTHQSEAWNGYEGRHWADHHDRYDALNSTYNERLLDAAGVGSETNVLDIGCGNGQVTRQAARRASHGSALGVDLSGPMLTTARHLAESEGITNVTFEQGDVQVHPFKPESLDAAISRFAIMFFADPVAAFTNIARALRPNGRLAFLSMTDLAGTDLATIMQALAPHLPPTGQFGSHGSSPLSLSEPAHIKTILTSAGFHDVATEHIEGESIWGSDAADAAGFFMGWGPVRFNLGDADPAPAHEAVETAFRPFERDHAVRLTGTAWLTTAHYDAG</sequence>
<dbReference type="PANTHER" id="PTHR43861">
    <property type="entry name" value="TRANS-ACONITATE 2-METHYLTRANSFERASE-RELATED"/>
    <property type="match status" value="1"/>
</dbReference>
<dbReference type="GO" id="GO:0008168">
    <property type="term" value="F:methyltransferase activity"/>
    <property type="evidence" value="ECO:0007669"/>
    <property type="project" value="UniProtKB-KW"/>
</dbReference>
<dbReference type="PANTHER" id="PTHR43861:SF1">
    <property type="entry name" value="TRANS-ACONITATE 2-METHYLTRANSFERASE"/>
    <property type="match status" value="1"/>
</dbReference>
<dbReference type="AlphaFoldDB" id="A0A939PM59"/>
<dbReference type="InterPro" id="IPR025714">
    <property type="entry name" value="Methyltranfer_dom"/>
</dbReference>
<dbReference type="SUPFAM" id="SSF53335">
    <property type="entry name" value="S-adenosyl-L-methionine-dependent methyltransferases"/>
    <property type="match status" value="1"/>
</dbReference>
<dbReference type="GO" id="GO:0032259">
    <property type="term" value="P:methylation"/>
    <property type="evidence" value="ECO:0007669"/>
    <property type="project" value="UniProtKB-KW"/>
</dbReference>
<dbReference type="InterPro" id="IPR029063">
    <property type="entry name" value="SAM-dependent_MTases_sf"/>
</dbReference>
<name>A0A939PM59_9ACTN</name>
<gene>
    <name evidence="2" type="ORF">J4573_47730</name>
</gene>
<comment type="caution">
    <text evidence="2">The sequence shown here is derived from an EMBL/GenBank/DDBJ whole genome shotgun (WGS) entry which is preliminary data.</text>
</comment>
<accession>A0A939PM59</accession>
<dbReference type="Proteomes" id="UP000669179">
    <property type="component" value="Unassembled WGS sequence"/>
</dbReference>
<feature type="domain" description="Methyltransferase" evidence="1">
    <location>
        <begin position="47"/>
        <end position="154"/>
    </location>
</feature>
<dbReference type="CDD" id="cd02440">
    <property type="entry name" value="AdoMet_MTases"/>
    <property type="match status" value="1"/>
</dbReference>
<dbReference type="Gene3D" id="3.40.50.150">
    <property type="entry name" value="Vaccinia Virus protein VP39"/>
    <property type="match status" value="1"/>
</dbReference>
<proteinExistence type="predicted"/>
<protein>
    <submittedName>
        <fullName evidence="2">Methyltransferase domain-containing protein</fullName>
    </submittedName>
</protein>
<dbReference type="RefSeq" id="WP_208263073.1">
    <property type="nucleotide sequence ID" value="NZ_JAGEOJ010000029.1"/>
</dbReference>
<keyword evidence="3" id="KW-1185">Reference proteome</keyword>
<keyword evidence="2" id="KW-0808">Transferase</keyword>
<evidence type="ECO:0000313" key="2">
    <source>
        <dbReference type="EMBL" id="MBO2454850.1"/>
    </source>
</evidence>
<reference evidence="2" key="1">
    <citation type="submission" date="2021-03" db="EMBL/GenBank/DDBJ databases">
        <authorList>
            <person name="Kanchanasin P."/>
            <person name="Saeng-In P."/>
            <person name="Phongsopitanun W."/>
            <person name="Yuki M."/>
            <person name="Kudo T."/>
            <person name="Ohkuma M."/>
            <person name="Tanasupawat S."/>
        </authorList>
    </citation>
    <scope>NUCLEOTIDE SEQUENCE</scope>
    <source>
        <strain evidence="2">GKU 128</strain>
    </source>
</reference>
<dbReference type="Pfam" id="PF13847">
    <property type="entry name" value="Methyltransf_31"/>
    <property type="match status" value="1"/>
</dbReference>
<organism evidence="2 3">
    <name type="scientific">Actinomadura barringtoniae</name>
    <dbReference type="NCBI Taxonomy" id="1427535"/>
    <lineage>
        <taxon>Bacteria</taxon>
        <taxon>Bacillati</taxon>
        <taxon>Actinomycetota</taxon>
        <taxon>Actinomycetes</taxon>
        <taxon>Streptosporangiales</taxon>
        <taxon>Thermomonosporaceae</taxon>
        <taxon>Actinomadura</taxon>
    </lineage>
</organism>
<evidence type="ECO:0000259" key="1">
    <source>
        <dbReference type="Pfam" id="PF13847"/>
    </source>
</evidence>
<dbReference type="EMBL" id="JAGEOJ010000029">
    <property type="protein sequence ID" value="MBO2454850.1"/>
    <property type="molecule type" value="Genomic_DNA"/>
</dbReference>
<evidence type="ECO:0000313" key="3">
    <source>
        <dbReference type="Proteomes" id="UP000669179"/>
    </source>
</evidence>